<keyword evidence="3" id="KW-1185">Reference proteome</keyword>
<feature type="region of interest" description="Disordered" evidence="1">
    <location>
        <begin position="52"/>
        <end position="81"/>
    </location>
</feature>
<feature type="compositionally biased region" description="Basic and acidic residues" evidence="1">
    <location>
        <begin position="52"/>
        <end position="66"/>
    </location>
</feature>
<dbReference type="AlphaFoldDB" id="A0AAE0DAM0"/>
<proteinExistence type="predicted"/>
<feature type="compositionally biased region" description="Polar residues" evidence="1">
    <location>
        <begin position="67"/>
        <end position="81"/>
    </location>
</feature>
<sequence>MGASAVSDATRENPEKPPFRGAMVPIVAELRQLGHRRPDVASTARDLEHLARAIQNLHDEAERDNVGSKTNGPGPSSTGTK</sequence>
<dbReference type="Proteomes" id="UP001281614">
    <property type="component" value="Unassembled WGS sequence"/>
</dbReference>
<comment type="caution">
    <text evidence="2">The sequence shown here is derived from an EMBL/GenBank/DDBJ whole genome shotgun (WGS) entry which is preliminary data.</text>
</comment>
<dbReference type="EMBL" id="VYYT01000063">
    <property type="protein sequence ID" value="KAK2772793.1"/>
    <property type="molecule type" value="Genomic_DNA"/>
</dbReference>
<accession>A0AAE0DAM0</accession>
<gene>
    <name evidence="2" type="ORF">CKAH01_13795</name>
</gene>
<organism evidence="2 3">
    <name type="scientific">Colletotrichum kahawae</name>
    <name type="common">Coffee berry disease fungus</name>
    <dbReference type="NCBI Taxonomy" id="34407"/>
    <lineage>
        <taxon>Eukaryota</taxon>
        <taxon>Fungi</taxon>
        <taxon>Dikarya</taxon>
        <taxon>Ascomycota</taxon>
        <taxon>Pezizomycotina</taxon>
        <taxon>Sordariomycetes</taxon>
        <taxon>Hypocreomycetidae</taxon>
        <taxon>Glomerellales</taxon>
        <taxon>Glomerellaceae</taxon>
        <taxon>Colletotrichum</taxon>
        <taxon>Colletotrichum gloeosporioides species complex</taxon>
    </lineage>
</organism>
<evidence type="ECO:0000313" key="2">
    <source>
        <dbReference type="EMBL" id="KAK2772793.1"/>
    </source>
</evidence>
<name>A0AAE0DAM0_COLKA</name>
<evidence type="ECO:0000313" key="3">
    <source>
        <dbReference type="Proteomes" id="UP001281614"/>
    </source>
</evidence>
<feature type="compositionally biased region" description="Basic and acidic residues" evidence="1">
    <location>
        <begin position="9"/>
        <end position="18"/>
    </location>
</feature>
<feature type="region of interest" description="Disordered" evidence="1">
    <location>
        <begin position="1"/>
        <end position="21"/>
    </location>
</feature>
<evidence type="ECO:0000256" key="1">
    <source>
        <dbReference type="SAM" id="MobiDB-lite"/>
    </source>
</evidence>
<protein>
    <submittedName>
        <fullName evidence="2">Uncharacterized protein</fullName>
    </submittedName>
</protein>
<reference evidence="2" key="1">
    <citation type="submission" date="2023-02" db="EMBL/GenBank/DDBJ databases">
        <title>Colletotrichum kahawae CIFC_Que2 genome sequencing and assembly.</title>
        <authorList>
            <person name="Baroncelli R."/>
        </authorList>
    </citation>
    <scope>NUCLEOTIDE SEQUENCE</scope>
    <source>
        <strain evidence="2">CIFC_Que2</strain>
    </source>
</reference>